<proteinExistence type="predicted"/>
<dbReference type="InterPro" id="IPR014044">
    <property type="entry name" value="CAP_dom"/>
</dbReference>
<sequence>MEAQVSGYGDAYGDRYNPYGNQGGGDPYGSQGGDWGPEPQRRPDGSDFSKYGAYDGVPDGEEPPARRGGNKMLLAAGIGMIALIVVGAVAFGGSILFSKSSSASPDAKDVAAGATTSAAPNDLLGGAASSDPAAAPSDPAENAATSAAPTTKAPTTAAAPKTTQPTKKPTTGAPAGGGSNVAYENQVLQMVNQERAKAGCGPLTYNAKLRTAAFKHSADMAANDYFSHDSQNGTSFAARISNEGYRWSNAAENIAKGQKTPADVMSAWMNSAGHRANILNCKLKDLGVGLAYEGKTPIWTQDFGTQM</sequence>
<reference evidence="4" key="1">
    <citation type="journal article" date="2014" name="Int. J. Syst. Evol. Microbiol.">
        <title>Complete genome sequence of Corynebacterium casei LMG S-19264T (=DSM 44701T), isolated from a smear-ripened cheese.</title>
        <authorList>
            <consortium name="US DOE Joint Genome Institute (JGI-PGF)"/>
            <person name="Walter F."/>
            <person name="Albersmeier A."/>
            <person name="Kalinowski J."/>
            <person name="Ruckert C."/>
        </authorList>
    </citation>
    <scope>NUCLEOTIDE SEQUENCE</scope>
    <source>
        <strain evidence="4">VKM Ac-1321</strain>
    </source>
</reference>
<dbReference type="AlphaFoldDB" id="A0A9W6NMR0"/>
<dbReference type="Proteomes" id="UP001143480">
    <property type="component" value="Unassembled WGS sequence"/>
</dbReference>
<feature type="region of interest" description="Disordered" evidence="1">
    <location>
        <begin position="1"/>
        <end position="65"/>
    </location>
</feature>
<dbReference type="EMBL" id="BSFP01000025">
    <property type="protein sequence ID" value="GLL02714.1"/>
    <property type="molecule type" value="Genomic_DNA"/>
</dbReference>
<feature type="compositionally biased region" description="Low complexity" evidence="1">
    <location>
        <begin position="127"/>
        <end position="173"/>
    </location>
</feature>
<keyword evidence="2" id="KW-0812">Transmembrane</keyword>
<keyword evidence="2" id="KW-0472">Membrane</keyword>
<feature type="domain" description="SCP" evidence="3">
    <location>
        <begin position="188"/>
        <end position="303"/>
    </location>
</feature>
<evidence type="ECO:0000313" key="4">
    <source>
        <dbReference type="EMBL" id="GLL02714.1"/>
    </source>
</evidence>
<organism evidence="4 5">
    <name type="scientific">Dactylosporangium matsuzakiense</name>
    <dbReference type="NCBI Taxonomy" id="53360"/>
    <lineage>
        <taxon>Bacteria</taxon>
        <taxon>Bacillati</taxon>
        <taxon>Actinomycetota</taxon>
        <taxon>Actinomycetes</taxon>
        <taxon>Micromonosporales</taxon>
        <taxon>Micromonosporaceae</taxon>
        <taxon>Dactylosporangium</taxon>
    </lineage>
</organism>
<dbReference type="PANTHER" id="PTHR31157">
    <property type="entry name" value="SCP DOMAIN-CONTAINING PROTEIN"/>
    <property type="match status" value="1"/>
</dbReference>
<dbReference type="Pfam" id="PF00188">
    <property type="entry name" value="CAP"/>
    <property type="match status" value="1"/>
</dbReference>
<reference evidence="4" key="2">
    <citation type="submission" date="2023-01" db="EMBL/GenBank/DDBJ databases">
        <authorList>
            <person name="Sun Q."/>
            <person name="Evtushenko L."/>
        </authorList>
    </citation>
    <scope>NUCLEOTIDE SEQUENCE</scope>
    <source>
        <strain evidence="4">VKM Ac-1321</strain>
    </source>
</reference>
<accession>A0A9W6NMR0</accession>
<feature type="transmembrane region" description="Helical" evidence="2">
    <location>
        <begin position="73"/>
        <end position="97"/>
    </location>
</feature>
<name>A0A9W6NMR0_9ACTN</name>
<evidence type="ECO:0000256" key="2">
    <source>
        <dbReference type="SAM" id="Phobius"/>
    </source>
</evidence>
<protein>
    <recommendedName>
        <fullName evidence="3">SCP domain-containing protein</fullName>
    </recommendedName>
</protein>
<evidence type="ECO:0000313" key="5">
    <source>
        <dbReference type="Proteomes" id="UP001143480"/>
    </source>
</evidence>
<dbReference type="CDD" id="cd05379">
    <property type="entry name" value="CAP_bacterial"/>
    <property type="match status" value="1"/>
</dbReference>
<feature type="compositionally biased region" description="Gly residues" evidence="1">
    <location>
        <begin position="21"/>
        <end position="35"/>
    </location>
</feature>
<dbReference type="PANTHER" id="PTHR31157:SF1">
    <property type="entry name" value="SCP DOMAIN-CONTAINING PROTEIN"/>
    <property type="match status" value="1"/>
</dbReference>
<comment type="caution">
    <text evidence="4">The sequence shown here is derived from an EMBL/GenBank/DDBJ whole genome shotgun (WGS) entry which is preliminary data.</text>
</comment>
<dbReference type="SUPFAM" id="SSF55797">
    <property type="entry name" value="PR-1-like"/>
    <property type="match status" value="1"/>
</dbReference>
<keyword evidence="2" id="KW-1133">Transmembrane helix</keyword>
<evidence type="ECO:0000259" key="3">
    <source>
        <dbReference type="Pfam" id="PF00188"/>
    </source>
</evidence>
<feature type="region of interest" description="Disordered" evidence="1">
    <location>
        <begin position="122"/>
        <end position="180"/>
    </location>
</feature>
<dbReference type="InterPro" id="IPR035940">
    <property type="entry name" value="CAP_sf"/>
</dbReference>
<keyword evidence="5" id="KW-1185">Reference proteome</keyword>
<gene>
    <name evidence="4" type="ORF">GCM10017581_044560</name>
</gene>
<evidence type="ECO:0000256" key="1">
    <source>
        <dbReference type="SAM" id="MobiDB-lite"/>
    </source>
</evidence>
<dbReference type="Gene3D" id="3.40.33.10">
    <property type="entry name" value="CAP"/>
    <property type="match status" value="1"/>
</dbReference>